<reference evidence="2 3" key="1">
    <citation type="journal article" date="2020" name="Nature">
        <title>Bacterial chemolithoautotrophy via manganese oxidation.</title>
        <authorList>
            <person name="Yu H."/>
            <person name="Leadbetter J.R."/>
        </authorList>
    </citation>
    <scope>NUCLEOTIDE SEQUENCE [LARGE SCALE GENOMIC DNA]</scope>
    <source>
        <strain evidence="2 3">RBP-1</strain>
    </source>
</reference>
<dbReference type="Pfam" id="PF13649">
    <property type="entry name" value="Methyltransf_25"/>
    <property type="match status" value="1"/>
</dbReference>
<dbReference type="NCBIfam" id="NF038261">
    <property type="entry name" value="rhodoquin_RquA"/>
    <property type="match status" value="1"/>
</dbReference>
<evidence type="ECO:0000313" key="2">
    <source>
        <dbReference type="EMBL" id="NKE67176.1"/>
    </source>
</evidence>
<comment type="caution">
    <text evidence="2">The sequence shown here is derived from an EMBL/GenBank/DDBJ whole genome shotgun (WGS) entry which is preliminary data.</text>
</comment>
<protein>
    <submittedName>
        <fullName evidence="2">Class I SAM-dependent methyltransferase</fullName>
    </submittedName>
</protein>
<keyword evidence="3" id="KW-1185">Reference proteome</keyword>
<dbReference type="GO" id="GO:0032259">
    <property type="term" value="P:methylation"/>
    <property type="evidence" value="ECO:0007669"/>
    <property type="project" value="UniProtKB-KW"/>
</dbReference>
<dbReference type="GO" id="GO:0008168">
    <property type="term" value="F:methyltransferase activity"/>
    <property type="evidence" value="ECO:0007669"/>
    <property type="project" value="UniProtKB-KW"/>
</dbReference>
<accession>A0A7X6I7A9</accession>
<dbReference type="InterPro" id="IPR029063">
    <property type="entry name" value="SAM-dependent_MTases_sf"/>
</dbReference>
<name>A0A7X6I7A9_9BURK</name>
<dbReference type="PANTHER" id="PTHR43591:SF24">
    <property type="entry name" value="2-METHOXY-6-POLYPRENYL-1,4-BENZOQUINOL METHYLASE, MITOCHONDRIAL"/>
    <property type="match status" value="1"/>
</dbReference>
<organism evidence="2 3">
    <name type="scientific">Ramlibacter lithotrophicus</name>
    <dbReference type="NCBI Taxonomy" id="2606681"/>
    <lineage>
        <taxon>Bacteria</taxon>
        <taxon>Pseudomonadati</taxon>
        <taxon>Pseudomonadota</taxon>
        <taxon>Betaproteobacteria</taxon>
        <taxon>Burkholderiales</taxon>
        <taxon>Comamonadaceae</taxon>
        <taxon>Ramlibacter</taxon>
    </lineage>
</organism>
<evidence type="ECO:0000313" key="3">
    <source>
        <dbReference type="Proteomes" id="UP000521868"/>
    </source>
</evidence>
<sequence>MPPPAVADAGFRGPASAPARTLPIPKYLEQVYWWAYVHPNAVHVFEREWLVNLILFGNYGRLRDAALAELGESVTGQTLQLACVYGNLTPRLARRLAPGASLDVVDILPVQLKNLAAKLPADDRIVLLQGDSSALACPDASYDQVLLFFLLHEQPEAVRRATLAEAMRVVRPGGRIVIVDYHLPVRWHPLRLLMTGVFRKLEPYAMDLWENEVQAFLPAHLAPASITKQTYYGGLYQKLVLVR</sequence>
<dbReference type="SUPFAM" id="SSF53335">
    <property type="entry name" value="S-adenosyl-L-methionine-dependent methyltransferases"/>
    <property type="match status" value="1"/>
</dbReference>
<proteinExistence type="predicted"/>
<keyword evidence="2" id="KW-0489">Methyltransferase</keyword>
<dbReference type="Gene3D" id="3.40.50.150">
    <property type="entry name" value="Vaccinia Virus protein VP39"/>
    <property type="match status" value="1"/>
</dbReference>
<dbReference type="AlphaFoldDB" id="A0A7X6I7A9"/>
<dbReference type="EMBL" id="VTOX01000005">
    <property type="protein sequence ID" value="NKE67176.1"/>
    <property type="molecule type" value="Genomic_DNA"/>
</dbReference>
<dbReference type="CDD" id="cd02440">
    <property type="entry name" value="AdoMet_MTases"/>
    <property type="match status" value="1"/>
</dbReference>
<gene>
    <name evidence="2" type="ORF">RAMLITH_15235</name>
</gene>
<dbReference type="PANTHER" id="PTHR43591">
    <property type="entry name" value="METHYLTRANSFERASE"/>
    <property type="match status" value="1"/>
</dbReference>
<feature type="domain" description="Methyltransferase" evidence="1">
    <location>
        <begin position="79"/>
        <end position="174"/>
    </location>
</feature>
<dbReference type="Proteomes" id="UP000521868">
    <property type="component" value="Unassembled WGS sequence"/>
</dbReference>
<evidence type="ECO:0000259" key="1">
    <source>
        <dbReference type="Pfam" id="PF13649"/>
    </source>
</evidence>
<keyword evidence="2" id="KW-0808">Transferase</keyword>
<dbReference type="InterPro" id="IPR041698">
    <property type="entry name" value="Methyltransf_25"/>
</dbReference>